<dbReference type="PROSITE" id="PS50005">
    <property type="entry name" value="TPR"/>
    <property type="match status" value="1"/>
</dbReference>
<dbReference type="CDD" id="cd05992">
    <property type="entry name" value="PB1"/>
    <property type="match status" value="1"/>
</dbReference>
<dbReference type="PANTHER" id="PTHR15175:SF0">
    <property type="entry name" value="SH3 DOMAIN-CONTAINING PROTEIN C23A1.17"/>
    <property type="match status" value="1"/>
</dbReference>
<keyword evidence="6 7" id="KW-0802">TPR repeat</keyword>
<feature type="domain" description="PB1" evidence="9">
    <location>
        <begin position="533"/>
        <end position="615"/>
    </location>
</feature>
<dbReference type="InterPro" id="IPR019734">
    <property type="entry name" value="TPR_rpt"/>
</dbReference>
<evidence type="ECO:0000256" key="5">
    <source>
        <dbReference type="ARBA" id="ARBA00022737"/>
    </source>
</evidence>
<feature type="region of interest" description="Disordered" evidence="8">
    <location>
        <begin position="221"/>
        <end position="410"/>
    </location>
</feature>
<dbReference type="InterPro" id="IPR000270">
    <property type="entry name" value="PB1_dom"/>
</dbReference>
<dbReference type="SMART" id="SM00666">
    <property type="entry name" value="PB1"/>
    <property type="match status" value="1"/>
</dbReference>
<feature type="compositionally biased region" description="Polar residues" evidence="8">
    <location>
        <begin position="221"/>
        <end position="230"/>
    </location>
</feature>
<keyword evidence="3" id="KW-0728">SH3 domain</keyword>
<name>A0A9N8WQ13_9GLOM</name>
<dbReference type="SUPFAM" id="SSF54277">
    <property type="entry name" value="CAD &amp; PB1 domains"/>
    <property type="match status" value="1"/>
</dbReference>
<evidence type="ECO:0000256" key="1">
    <source>
        <dbReference type="ARBA" id="ARBA00004496"/>
    </source>
</evidence>
<evidence type="ECO:0000259" key="9">
    <source>
        <dbReference type="PROSITE" id="PS51745"/>
    </source>
</evidence>
<evidence type="ECO:0000256" key="6">
    <source>
        <dbReference type="ARBA" id="ARBA00022803"/>
    </source>
</evidence>
<dbReference type="Pfam" id="PF00564">
    <property type="entry name" value="PB1"/>
    <property type="match status" value="1"/>
</dbReference>
<proteinExistence type="inferred from homology"/>
<dbReference type="Pfam" id="PF13181">
    <property type="entry name" value="TPR_8"/>
    <property type="match status" value="1"/>
</dbReference>
<keyword evidence="5" id="KW-0677">Repeat</keyword>
<comment type="caution">
    <text evidence="10">The sequence shown here is derived from an EMBL/GenBank/DDBJ whole genome shotgun (WGS) entry which is preliminary data.</text>
</comment>
<dbReference type="InterPro" id="IPR011990">
    <property type="entry name" value="TPR-like_helical_dom_sf"/>
</dbReference>
<dbReference type="PANTHER" id="PTHR15175">
    <property type="entry name" value="NEUTROPHIL CYTOSOLIC FACTOR 2, NEUTROPHIL NADPH OXIDASE FACTOR 2"/>
    <property type="match status" value="1"/>
</dbReference>
<dbReference type="AlphaFoldDB" id="A0A9N8WQ13"/>
<evidence type="ECO:0000256" key="3">
    <source>
        <dbReference type="ARBA" id="ARBA00022443"/>
    </source>
</evidence>
<gene>
    <name evidence="10" type="ORF">PBRASI_LOCUS2039</name>
</gene>
<evidence type="ECO:0000256" key="2">
    <source>
        <dbReference type="ARBA" id="ARBA00008051"/>
    </source>
</evidence>
<evidence type="ECO:0000313" key="11">
    <source>
        <dbReference type="Proteomes" id="UP000789739"/>
    </source>
</evidence>
<evidence type="ECO:0000313" key="10">
    <source>
        <dbReference type="EMBL" id="CAG8489796.1"/>
    </source>
</evidence>
<organism evidence="10 11">
    <name type="scientific">Paraglomus brasilianum</name>
    <dbReference type="NCBI Taxonomy" id="144538"/>
    <lineage>
        <taxon>Eukaryota</taxon>
        <taxon>Fungi</taxon>
        <taxon>Fungi incertae sedis</taxon>
        <taxon>Mucoromycota</taxon>
        <taxon>Glomeromycotina</taxon>
        <taxon>Glomeromycetes</taxon>
        <taxon>Paraglomerales</taxon>
        <taxon>Paraglomeraceae</taxon>
        <taxon>Paraglomus</taxon>
    </lineage>
</organism>
<accession>A0A9N8WQ13</accession>
<dbReference type="PROSITE" id="PS51745">
    <property type="entry name" value="PB1"/>
    <property type="match status" value="1"/>
</dbReference>
<dbReference type="FunFam" id="1.25.40.10:FF:000017">
    <property type="entry name" value="NADPH oxidase regulator NoxR"/>
    <property type="match status" value="1"/>
</dbReference>
<feature type="compositionally biased region" description="Basic and acidic residues" evidence="8">
    <location>
        <begin position="232"/>
        <end position="242"/>
    </location>
</feature>
<comment type="subcellular location">
    <subcellularLocation>
        <location evidence="1">Cytoplasm</location>
    </subcellularLocation>
</comment>
<comment type="similarity">
    <text evidence="2">Belongs to the NCF2/NOXA1 family.</text>
</comment>
<dbReference type="SMART" id="SM00028">
    <property type="entry name" value="TPR"/>
    <property type="match status" value="3"/>
</dbReference>
<keyword evidence="11" id="KW-1185">Reference proteome</keyword>
<dbReference type="Gene3D" id="3.10.20.90">
    <property type="entry name" value="Phosphatidylinositol 3-kinase Catalytic Subunit, Chain A, domain 1"/>
    <property type="match status" value="1"/>
</dbReference>
<dbReference type="Gene3D" id="1.25.40.10">
    <property type="entry name" value="Tetratricopeptide repeat domain"/>
    <property type="match status" value="1"/>
</dbReference>
<feature type="repeat" description="TPR" evidence="7">
    <location>
        <begin position="36"/>
        <end position="69"/>
    </location>
</feature>
<sequence>MALKYELEQWASAVAAYEEDDFNRALEVFESIADSAKFHFNMGLIYATCGEHEEACRSYEQATKLDIYFAVAYFQKGVSHFLLSDFEAALTSFNDALLYLRGNMLIDYEQLGLKFRLYSCEVLFNRGLCYLYLGQTEKGLDDFAYAAKEKQTEEHDVIDEAMSIQGQGFTVFSIPVGVIYRPPEGKLKNVKTKNYLGEPTLIAVVDPGDAFVGFTGAEQMKNQQMSTTAPITKERTDGRVDSFDGNGSRPGSPLDRPRSLSTNPRNPPFPAISTRPSIRRQPQRKNTLPTTREAAPLAPGGGRNAGPPKLIPGDETGGTRPLRRPTDILVSNHYRSNTIDNGRPSPKLASARQNSLRKVSRNGSLRREPSPNPSVANVGLPSRRQDSLRRDRSPNPRVELTPSNDYRPPFMQGKIPIQQQADESNGVYPNAYQNLNPGNNTDDFNQLYDYIMNNDGYYVDGNKPDNNLTLLNGSSDNQGVRMIQSPPDNQKAAGYMLSPRQEGMQGLELSPEDTRTYASIFGKKGLKKEDNFKIRIKCYHKDTRAFIVPNTITYEDLVRRIQEKFGNLSQFKLRYKDDDGTKVTLTDQEDLEMALSHAAPSSDGIRKMELWVNDD</sequence>
<dbReference type="EMBL" id="CAJVPI010000149">
    <property type="protein sequence ID" value="CAG8489796.1"/>
    <property type="molecule type" value="Genomic_DNA"/>
</dbReference>
<feature type="compositionally biased region" description="Polar residues" evidence="8">
    <location>
        <begin position="351"/>
        <end position="363"/>
    </location>
</feature>
<reference evidence="10" key="1">
    <citation type="submission" date="2021-06" db="EMBL/GenBank/DDBJ databases">
        <authorList>
            <person name="Kallberg Y."/>
            <person name="Tangrot J."/>
            <person name="Rosling A."/>
        </authorList>
    </citation>
    <scope>NUCLEOTIDE SEQUENCE</scope>
    <source>
        <strain evidence="10">BR232B</strain>
    </source>
</reference>
<dbReference type="SUPFAM" id="SSF48452">
    <property type="entry name" value="TPR-like"/>
    <property type="match status" value="1"/>
</dbReference>
<dbReference type="GO" id="GO:0005737">
    <property type="term" value="C:cytoplasm"/>
    <property type="evidence" value="ECO:0007669"/>
    <property type="project" value="UniProtKB-SubCell"/>
</dbReference>
<dbReference type="InterPro" id="IPR053793">
    <property type="entry name" value="PB1-like"/>
</dbReference>
<dbReference type="InterPro" id="IPR051864">
    <property type="entry name" value="NCF2_NOXA1"/>
</dbReference>
<evidence type="ECO:0000256" key="4">
    <source>
        <dbReference type="ARBA" id="ARBA00022490"/>
    </source>
</evidence>
<feature type="compositionally biased region" description="Basic and acidic residues" evidence="8">
    <location>
        <begin position="383"/>
        <end position="394"/>
    </location>
</feature>
<evidence type="ECO:0000256" key="8">
    <source>
        <dbReference type="SAM" id="MobiDB-lite"/>
    </source>
</evidence>
<protein>
    <submittedName>
        <fullName evidence="10">11551_t:CDS:1</fullName>
    </submittedName>
</protein>
<dbReference type="Proteomes" id="UP000789739">
    <property type="component" value="Unassembled WGS sequence"/>
</dbReference>
<evidence type="ECO:0000256" key="7">
    <source>
        <dbReference type="PROSITE-ProRule" id="PRU00339"/>
    </source>
</evidence>
<dbReference type="OrthoDB" id="9450131at2759"/>
<keyword evidence="4" id="KW-0963">Cytoplasm</keyword>